<reference evidence="1 2" key="1">
    <citation type="submission" date="2018-03" db="EMBL/GenBank/DDBJ databases">
        <title>Genomic Encyclopedia of Archaeal and Bacterial Type Strains, Phase II (KMG-II): from individual species to whole genera.</title>
        <authorList>
            <person name="Goeker M."/>
        </authorList>
    </citation>
    <scope>NUCLEOTIDE SEQUENCE [LARGE SCALE GENOMIC DNA]</scope>
    <source>
        <strain evidence="1 2">DSM 44720</strain>
    </source>
</reference>
<dbReference type="NCBIfam" id="TIGR04267">
    <property type="entry name" value="mod_HExxH"/>
    <property type="match status" value="1"/>
</dbReference>
<dbReference type="EMBL" id="PVTF01000009">
    <property type="protein sequence ID" value="PRY37825.1"/>
    <property type="molecule type" value="Genomic_DNA"/>
</dbReference>
<proteinExistence type="predicted"/>
<evidence type="ECO:0000313" key="2">
    <source>
        <dbReference type="Proteomes" id="UP000239494"/>
    </source>
</evidence>
<comment type="caution">
    <text evidence="1">The sequence shown here is derived from an EMBL/GenBank/DDBJ whole genome shotgun (WGS) entry which is preliminary data.</text>
</comment>
<dbReference type="RefSeq" id="WP_170156054.1">
    <property type="nucleotide sequence ID" value="NZ_PVTF01000009.1"/>
</dbReference>
<sequence length="438" mass="45748">MTASPYRVPRRLLDDLAVGGGGPEAAKLLVDVRRSRTSQLIGDLVAETRATGHPDADVAAAAGRELTRIARLAPEAVDGVLAHPSVGAWARQESLLLRRPGGGALARPATLATVVVAAAVHAGVDAAVPVADQRGGDFPLPSLGVAHLPPTGGEVEVVAGGGGTSLRRGGGEVFVPEDPHQDVPGWRGLRRIDLGAVGFLLDPWAHVHLPAELRAGADAAWPLDVEQWCDRLAGGWAVLTERHPEVAAEVAAAVGVLTPLGAAGGPTSVTLADGFGCVFLSLPVDDRAAAETLAHELQHAKLTVVLDLFPLVASDPGRLFYAPWRDDARPLLGVLHGTYAHLGVTAFWRRERGLPGDRAEVEFIRWRIATLSAAGTLLAEADLTPMGRFFVERIAETLRGWGTDEVSADAVAAAEAMSREHRATWLAANAGVATGSHA</sequence>
<dbReference type="AlphaFoldDB" id="A0A2T0SWN6"/>
<dbReference type="Proteomes" id="UP000239494">
    <property type="component" value="Unassembled WGS sequence"/>
</dbReference>
<keyword evidence="2" id="KW-1185">Reference proteome</keyword>
<protein>
    <submittedName>
        <fullName evidence="1">HEXXH motif-containing protein</fullName>
    </submittedName>
</protein>
<organism evidence="1 2">
    <name type="scientific">Umezawaea tangerina</name>
    <dbReference type="NCBI Taxonomy" id="84725"/>
    <lineage>
        <taxon>Bacteria</taxon>
        <taxon>Bacillati</taxon>
        <taxon>Actinomycetota</taxon>
        <taxon>Actinomycetes</taxon>
        <taxon>Pseudonocardiales</taxon>
        <taxon>Pseudonocardiaceae</taxon>
        <taxon>Umezawaea</taxon>
    </lineage>
</organism>
<evidence type="ECO:0000313" key="1">
    <source>
        <dbReference type="EMBL" id="PRY37825.1"/>
    </source>
</evidence>
<gene>
    <name evidence="1" type="ORF">CLV43_10945</name>
</gene>
<name>A0A2T0SWN6_9PSEU</name>
<accession>A0A2T0SWN6</accession>
<dbReference type="InterPro" id="IPR026337">
    <property type="entry name" value="AKG_HExxH"/>
</dbReference>